<evidence type="ECO:0000313" key="3">
    <source>
        <dbReference type="Proteomes" id="UP000225816"/>
    </source>
</evidence>
<feature type="transmembrane region" description="Helical" evidence="1">
    <location>
        <begin position="6"/>
        <end position="27"/>
    </location>
</feature>
<keyword evidence="1" id="KW-1133">Transmembrane helix</keyword>
<dbReference type="EMBL" id="KY250035">
    <property type="protein sequence ID" value="AYM47369.1"/>
    <property type="molecule type" value="Genomic_DNA"/>
</dbReference>
<proteinExistence type="predicted"/>
<dbReference type="Proteomes" id="UP000225816">
    <property type="component" value="Segment"/>
</dbReference>
<protein>
    <submittedName>
        <fullName evidence="2">Uncharacterized protein</fullName>
    </submittedName>
</protein>
<keyword evidence="1" id="KW-0472">Membrane</keyword>
<name>A0A3B8G4I0_9CAUD</name>
<evidence type="ECO:0000256" key="1">
    <source>
        <dbReference type="SAM" id="Phobius"/>
    </source>
</evidence>
<sequence length="33" mass="3673">MLPIPEVILVYIQAASMFIIGFSLGALNDRRSH</sequence>
<accession>A0A3B8G4I0</accession>
<keyword evidence="3" id="KW-1185">Reference proteome</keyword>
<organism evidence="2 3">
    <name type="scientific">Pectobacterium phage PP47</name>
    <dbReference type="NCBI Taxonomy" id="1932882"/>
    <lineage>
        <taxon>Viruses</taxon>
        <taxon>Duplodnaviria</taxon>
        <taxon>Heunggongvirae</taxon>
        <taxon>Uroviricota</taxon>
        <taxon>Caudoviricetes</taxon>
        <taxon>Autographivirales</taxon>
        <taxon>Autotranscriptaviridae</taxon>
        <taxon>Studiervirinae</taxon>
        <taxon>Pektosvirus</taxon>
        <taxon>Pektosvirus PP47</taxon>
    </lineage>
</organism>
<keyword evidence="1" id="KW-0812">Transmembrane</keyword>
<evidence type="ECO:0000313" key="2">
    <source>
        <dbReference type="EMBL" id="AYM47369.1"/>
    </source>
</evidence>
<gene>
    <name evidence="2" type="ORF">PP47_gp15</name>
</gene>
<reference evidence="2" key="1">
    <citation type="submission" date="2016-11" db="EMBL/GenBank/DDBJ databases">
        <authorList>
            <person name="Shneider M.M."/>
            <person name="Kabanova A.P."/>
            <person name="Vo T."/>
            <person name="Samarov N.I."/>
            <person name="Korzhenkov A.A."/>
            <person name="Toschakov S.V."/>
            <person name="Miroshnikov K.K."/>
            <person name="Ignatov A.N."/>
            <person name="Kulikov E.E."/>
            <person name="Miroshnikov K.A."/>
        </authorList>
    </citation>
    <scope>NUCLEOTIDE SEQUENCE [LARGE SCALE GENOMIC DNA]</scope>
</reference>